<protein>
    <submittedName>
        <fullName evidence="1">Uncharacterized protein</fullName>
    </submittedName>
</protein>
<dbReference type="Proteomes" id="UP000320948">
    <property type="component" value="Unassembled WGS sequence"/>
</dbReference>
<reference evidence="1 2" key="1">
    <citation type="journal article" date="2017" name="Nat. Commun.">
        <title>In situ click chemistry generation of cyclooxygenase-2 inhibitors.</title>
        <authorList>
            <person name="Bhardwaj A."/>
            <person name="Kaur J."/>
            <person name="Wuest M."/>
            <person name="Wuest F."/>
        </authorList>
    </citation>
    <scope>NUCLEOTIDE SEQUENCE [LARGE SCALE GENOMIC DNA]</scope>
    <source>
        <strain evidence="1">S2_018_000_R2_106</strain>
    </source>
</reference>
<organism evidence="1 2">
    <name type="scientific">Blastochloris viridis</name>
    <name type="common">Rhodopseudomonas viridis</name>
    <dbReference type="NCBI Taxonomy" id="1079"/>
    <lineage>
        <taxon>Bacteria</taxon>
        <taxon>Pseudomonadati</taxon>
        <taxon>Pseudomonadota</taxon>
        <taxon>Alphaproteobacteria</taxon>
        <taxon>Hyphomicrobiales</taxon>
        <taxon>Blastochloridaceae</taxon>
        <taxon>Blastochloris</taxon>
    </lineage>
</organism>
<comment type="caution">
    <text evidence="1">The sequence shown here is derived from an EMBL/GenBank/DDBJ whole genome shotgun (WGS) entry which is preliminary data.</text>
</comment>
<dbReference type="EMBL" id="VAFM01000001">
    <property type="protein sequence ID" value="TKW61074.1"/>
    <property type="molecule type" value="Genomic_DNA"/>
</dbReference>
<accession>A0A6N4RDD0</accession>
<gene>
    <name evidence="1" type="ORF">DI628_00130</name>
</gene>
<name>A0A6N4RDD0_BLAVI</name>
<proteinExistence type="predicted"/>
<evidence type="ECO:0000313" key="2">
    <source>
        <dbReference type="Proteomes" id="UP000320948"/>
    </source>
</evidence>
<evidence type="ECO:0000313" key="1">
    <source>
        <dbReference type="EMBL" id="TKW61074.1"/>
    </source>
</evidence>
<dbReference type="AlphaFoldDB" id="A0A6N4RDD0"/>
<sequence>MSPLEFYEKYSSIIPMREMRPGELEVYAPHVSKYVAISKDYQFTRFGKLALKDISRQCMARAHEVVKQSYLLHSSYLEDVDFLVSQPPLGEEWWNSDELLVIHPPLVDNFPV</sequence>